<dbReference type="AlphaFoldDB" id="A0A9N9D1Z8"/>
<evidence type="ECO:0000313" key="1">
    <source>
        <dbReference type="EMBL" id="CAG8623115.1"/>
    </source>
</evidence>
<reference evidence="1" key="1">
    <citation type="submission" date="2021-06" db="EMBL/GenBank/DDBJ databases">
        <authorList>
            <person name="Kallberg Y."/>
            <person name="Tangrot J."/>
            <person name="Rosling A."/>
        </authorList>
    </citation>
    <scope>NUCLEOTIDE SEQUENCE</scope>
    <source>
        <strain evidence="1">UK204</strain>
    </source>
</reference>
<keyword evidence="2" id="KW-1185">Reference proteome</keyword>
<dbReference type="EMBL" id="CAJVPQ010003273">
    <property type="protein sequence ID" value="CAG8623115.1"/>
    <property type="molecule type" value="Genomic_DNA"/>
</dbReference>
<proteinExistence type="predicted"/>
<dbReference type="OrthoDB" id="2448326at2759"/>
<name>A0A9N9D1Z8_9GLOM</name>
<protein>
    <submittedName>
        <fullName evidence="1">8410_t:CDS:1</fullName>
    </submittedName>
</protein>
<dbReference type="Proteomes" id="UP000789570">
    <property type="component" value="Unassembled WGS sequence"/>
</dbReference>
<feature type="non-terminal residue" evidence="1">
    <location>
        <position position="76"/>
    </location>
</feature>
<gene>
    <name evidence="1" type="ORF">FCALED_LOCUS9659</name>
</gene>
<accession>A0A9N9D1Z8</accession>
<evidence type="ECO:0000313" key="2">
    <source>
        <dbReference type="Proteomes" id="UP000789570"/>
    </source>
</evidence>
<sequence>EESKRKRLKLSNNDNNELQSYCDFEVQVSLLDPEYENKINELTRLNKQLLSENEIPKTKLDSRFANQEDHAESAGL</sequence>
<organism evidence="1 2">
    <name type="scientific">Funneliformis caledonium</name>
    <dbReference type="NCBI Taxonomy" id="1117310"/>
    <lineage>
        <taxon>Eukaryota</taxon>
        <taxon>Fungi</taxon>
        <taxon>Fungi incertae sedis</taxon>
        <taxon>Mucoromycota</taxon>
        <taxon>Glomeromycotina</taxon>
        <taxon>Glomeromycetes</taxon>
        <taxon>Glomerales</taxon>
        <taxon>Glomeraceae</taxon>
        <taxon>Funneliformis</taxon>
    </lineage>
</organism>
<comment type="caution">
    <text evidence="1">The sequence shown here is derived from an EMBL/GenBank/DDBJ whole genome shotgun (WGS) entry which is preliminary data.</text>
</comment>